<reference evidence="3 4" key="1">
    <citation type="submission" date="2021-03" db="EMBL/GenBank/DDBJ databases">
        <title>novel species isolated from a fishpond in China.</title>
        <authorList>
            <person name="Lu H."/>
            <person name="Cai Z."/>
        </authorList>
    </citation>
    <scope>NUCLEOTIDE SEQUENCE [LARGE SCALE GENOMIC DNA]</scope>
    <source>
        <strain evidence="3 4">YJ13C</strain>
    </source>
</reference>
<evidence type="ECO:0000313" key="4">
    <source>
        <dbReference type="Proteomes" id="UP000664480"/>
    </source>
</evidence>
<dbReference type="RefSeq" id="WP_206587881.1">
    <property type="nucleotide sequence ID" value="NZ_JAFKCU010000004.1"/>
</dbReference>
<feature type="transmembrane region" description="Helical" evidence="1">
    <location>
        <begin position="55"/>
        <end position="74"/>
    </location>
</feature>
<dbReference type="Pfam" id="PF19762">
    <property type="entry name" value="DUF6249"/>
    <property type="match status" value="1"/>
</dbReference>
<keyword evidence="1" id="KW-0472">Membrane</keyword>
<gene>
    <name evidence="3" type="ORF">J0A69_17360</name>
</gene>
<feature type="domain" description="DUF6249" evidence="2">
    <location>
        <begin position="9"/>
        <end position="107"/>
    </location>
</feature>
<keyword evidence="4" id="KW-1185">Reference proteome</keyword>
<feature type="transmembrane region" description="Helical" evidence="1">
    <location>
        <begin position="6"/>
        <end position="24"/>
    </location>
</feature>
<dbReference type="InterPro" id="IPR046216">
    <property type="entry name" value="DUF6249"/>
</dbReference>
<protein>
    <recommendedName>
        <fullName evidence="2">DUF6249 domain-containing protein</fullName>
    </recommendedName>
</protein>
<feature type="transmembrane region" description="Helical" evidence="1">
    <location>
        <begin position="86"/>
        <end position="105"/>
    </location>
</feature>
<dbReference type="EMBL" id="JAFKCU010000004">
    <property type="protein sequence ID" value="MBN7817212.1"/>
    <property type="molecule type" value="Genomic_DNA"/>
</dbReference>
<organism evidence="3 4">
    <name type="scientific">Algoriphagus pacificus</name>
    <dbReference type="NCBI Taxonomy" id="2811234"/>
    <lineage>
        <taxon>Bacteria</taxon>
        <taxon>Pseudomonadati</taxon>
        <taxon>Bacteroidota</taxon>
        <taxon>Cytophagia</taxon>
        <taxon>Cytophagales</taxon>
        <taxon>Cyclobacteriaceae</taxon>
        <taxon>Algoriphagus</taxon>
    </lineage>
</organism>
<name>A0ABS3CJE9_9BACT</name>
<evidence type="ECO:0000313" key="3">
    <source>
        <dbReference type="EMBL" id="MBN7817212.1"/>
    </source>
</evidence>
<accession>A0ABS3CJE9</accession>
<evidence type="ECO:0000256" key="1">
    <source>
        <dbReference type="SAM" id="Phobius"/>
    </source>
</evidence>
<dbReference type="Proteomes" id="UP000664480">
    <property type="component" value="Unassembled WGS sequence"/>
</dbReference>
<keyword evidence="1" id="KW-1133">Transmembrane helix</keyword>
<comment type="caution">
    <text evidence="3">The sequence shown here is derived from an EMBL/GenBank/DDBJ whole genome shotgun (WGS) entry which is preliminary data.</text>
</comment>
<evidence type="ECO:0000259" key="2">
    <source>
        <dbReference type="Pfam" id="PF19762"/>
    </source>
</evidence>
<sequence length="114" mass="12213">MDATTVLVNLIIFSTLFGVVYMFLTSRNKERLALIEKGADASVFNSGKKFSFSEVIMNIALLAIGIGTGVLVGAMLEQSGLASEVAFTSSIFIFGGLGLLVSIFINKKLEKKND</sequence>
<proteinExistence type="predicted"/>
<keyword evidence="1" id="KW-0812">Transmembrane</keyword>